<feature type="active site" description="Proton donor/acceptor" evidence="7">
    <location>
        <position position="94"/>
    </location>
</feature>
<dbReference type="InterPro" id="IPR001920">
    <property type="entry name" value="Asp/Glu_race"/>
</dbReference>
<comment type="caution">
    <text evidence="8">The sequence shown here is derived from an EMBL/GenBank/DDBJ whole genome shotgun (WGS) entry which is preliminary data.</text>
</comment>
<organism evidence="8 9">
    <name type="scientific">Enterovirga rhinocerotis</name>
    <dbReference type="NCBI Taxonomy" id="1339210"/>
    <lineage>
        <taxon>Bacteria</taxon>
        <taxon>Pseudomonadati</taxon>
        <taxon>Pseudomonadota</taxon>
        <taxon>Alphaproteobacteria</taxon>
        <taxon>Hyphomicrobiales</taxon>
        <taxon>Methylobacteriaceae</taxon>
        <taxon>Enterovirga</taxon>
    </lineage>
</organism>
<feature type="active site" description="Proton donor/acceptor" evidence="7">
    <location>
        <position position="208"/>
    </location>
</feature>
<keyword evidence="9" id="KW-1185">Reference proteome</keyword>
<evidence type="ECO:0000256" key="1">
    <source>
        <dbReference type="ARBA" id="ARBA00001602"/>
    </source>
</evidence>
<evidence type="ECO:0000256" key="4">
    <source>
        <dbReference type="ARBA" id="ARBA00022984"/>
    </source>
</evidence>
<dbReference type="UniPathway" id="UPA00219"/>
<dbReference type="PANTHER" id="PTHR21198">
    <property type="entry name" value="GLUTAMATE RACEMASE"/>
    <property type="match status" value="1"/>
</dbReference>
<comment type="pathway">
    <text evidence="7">Cell wall biogenesis; peptidoglycan biosynthesis.</text>
</comment>
<keyword evidence="6 7" id="KW-0961">Cell wall biogenesis/degradation</keyword>
<dbReference type="Proteomes" id="UP000295122">
    <property type="component" value="Unassembled WGS sequence"/>
</dbReference>
<evidence type="ECO:0000313" key="8">
    <source>
        <dbReference type="EMBL" id="TDR93120.1"/>
    </source>
</evidence>
<dbReference type="AlphaFoldDB" id="A0A4R7C3P8"/>
<dbReference type="InterPro" id="IPR015942">
    <property type="entry name" value="Asp/Glu/hydantoin_racemase"/>
</dbReference>
<dbReference type="GO" id="GO:0008360">
    <property type="term" value="P:regulation of cell shape"/>
    <property type="evidence" value="ECO:0007669"/>
    <property type="project" value="UniProtKB-KW"/>
</dbReference>
<feature type="binding site" evidence="7">
    <location>
        <begin position="209"/>
        <end position="210"/>
    </location>
    <ligand>
        <name>substrate</name>
    </ligand>
</feature>
<comment type="function">
    <text evidence="7">Provides the (R)-glutamate required for cell wall biosynthesis.</text>
</comment>
<evidence type="ECO:0000256" key="2">
    <source>
        <dbReference type="ARBA" id="ARBA00013090"/>
    </source>
</evidence>
<dbReference type="SUPFAM" id="SSF53681">
    <property type="entry name" value="Aspartate/glutamate racemase"/>
    <property type="match status" value="2"/>
</dbReference>
<dbReference type="Gene3D" id="3.40.50.1860">
    <property type="match status" value="2"/>
</dbReference>
<proteinExistence type="inferred from homology"/>
<dbReference type="GO" id="GO:0008881">
    <property type="term" value="F:glutamate racemase activity"/>
    <property type="evidence" value="ECO:0007669"/>
    <property type="project" value="UniProtKB-UniRule"/>
</dbReference>
<dbReference type="GO" id="GO:0009252">
    <property type="term" value="P:peptidoglycan biosynthetic process"/>
    <property type="evidence" value="ECO:0007669"/>
    <property type="project" value="UniProtKB-UniRule"/>
</dbReference>
<dbReference type="NCBIfam" id="TIGR00067">
    <property type="entry name" value="glut_race"/>
    <property type="match status" value="1"/>
</dbReference>
<keyword evidence="4 7" id="KW-0573">Peptidoglycan synthesis</keyword>
<evidence type="ECO:0000256" key="5">
    <source>
        <dbReference type="ARBA" id="ARBA00023235"/>
    </source>
</evidence>
<dbReference type="PROSITE" id="PS00924">
    <property type="entry name" value="ASP_GLU_RACEMASE_2"/>
    <property type="match status" value="1"/>
</dbReference>
<dbReference type="EC" id="5.1.1.3" evidence="2 7"/>
<dbReference type="HAMAP" id="MF_00258">
    <property type="entry name" value="Glu_racemase"/>
    <property type="match status" value="1"/>
</dbReference>
<protein>
    <recommendedName>
        <fullName evidence="2 7">Glutamate racemase</fullName>
        <ecNumber evidence="2 7">5.1.1.3</ecNumber>
    </recommendedName>
</protein>
<dbReference type="InterPro" id="IPR033134">
    <property type="entry name" value="Asp/Glu_racemase_AS_2"/>
</dbReference>
<gene>
    <name evidence="7" type="primary">murI</name>
    <name evidence="8" type="ORF">EV668_0374</name>
</gene>
<accession>A0A4R7C3P8</accession>
<dbReference type="RefSeq" id="WP_133768148.1">
    <property type="nucleotide sequence ID" value="NZ_SNZR01000011.1"/>
</dbReference>
<comment type="similarity">
    <text evidence="7">Belongs to the aspartate/glutamate racemases family.</text>
</comment>
<evidence type="ECO:0000256" key="6">
    <source>
        <dbReference type="ARBA" id="ARBA00023316"/>
    </source>
</evidence>
<evidence type="ECO:0000256" key="7">
    <source>
        <dbReference type="HAMAP-Rule" id="MF_00258"/>
    </source>
</evidence>
<feature type="binding site" evidence="7">
    <location>
        <begin position="30"/>
        <end position="31"/>
    </location>
    <ligand>
        <name>substrate</name>
    </ligand>
</feature>
<keyword evidence="3 7" id="KW-0133">Cell shape</keyword>
<keyword evidence="5 7" id="KW-0413">Isomerase</keyword>
<comment type="catalytic activity">
    <reaction evidence="1 7">
        <text>L-glutamate = D-glutamate</text>
        <dbReference type="Rhea" id="RHEA:12813"/>
        <dbReference type="ChEBI" id="CHEBI:29985"/>
        <dbReference type="ChEBI" id="CHEBI:29986"/>
        <dbReference type="EC" id="5.1.1.3"/>
    </reaction>
</comment>
<evidence type="ECO:0000256" key="3">
    <source>
        <dbReference type="ARBA" id="ARBA00022960"/>
    </source>
</evidence>
<feature type="binding site" evidence="7">
    <location>
        <begin position="95"/>
        <end position="96"/>
    </location>
    <ligand>
        <name>substrate</name>
    </ligand>
</feature>
<dbReference type="OrthoDB" id="9801055at2"/>
<dbReference type="Pfam" id="PF01177">
    <property type="entry name" value="Asp_Glu_race"/>
    <property type="match status" value="1"/>
</dbReference>
<dbReference type="EMBL" id="SNZR01000011">
    <property type="protein sequence ID" value="TDR93120.1"/>
    <property type="molecule type" value="Genomic_DNA"/>
</dbReference>
<reference evidence="8 9" key="1">
    <citation type="submission" date="2019-03" db="EMBL/GenBank/DDBJ databases">
        <title>Genomic Encyclopedia of Type Strains, Phase IV (KMG-IV): sequencing the most valuable type-strain genomes for metagenomic binning, comparative biology and taxonomic classification.</title>
        <authorList>
            <person name="Goeker M."/>
        </authorList>
    </citation>
    <scope>NUCLEOTIDE SEQUENCE [LARGE SCALE GENOMIC DNA]</scope>
    <source>
        <strain evidence="8 9">DSM 25903</strain>
    </source>
</reference>
<sequence>MPQPSIDLLAGITTRPVSAARPRPTILLLDSGVGGLTVLREVRRARPDADYVYAADDAAFPYGDWAEEPLVRRVADVTGTLVERYAPDLVVVACNTISTLVLPTLRERFRLPFVGTVPAIKPAVAQSRTGRIAVLATPGTVRRDYTRGLVDAYSGGCAVDLVGSTRLAAFAEAELAGEPVPDEHLAAEIAPCFAERGGRCTDVVVLACTHYPLLVERMRRLAPWPVAWIDPASAIARRVVQILGDAPPGTVPSDAPGLAAFTGEGRAGEALRASLGAFGLGRIETGLLPVPPSARDTMIDAAAAAA</sequence>
<feature type="binding site" evidence="7">
    <location>
        <begin position="62"/>
        <end position="63"/>
    </location>
    <ligand>
        <name>substrate</name>
    </ligand>
</feature>
<dbReference type="PANTHER" id="PTHR21198:SF2">
    <property type="entry name" value="GLUTAMATE RACEMASE"/>
    <property type="match status" value="1"/>
</dbReference>
<dbReference type="GO" id="GO:0071555">
    <property type="term" value="P:cell wall organization"/>
    <property type="evidence" value="ECO:0007669"/>
    <property type="project" value="UniProtKB-KW"/>
</dbReference>
<name>A0A4R7C3P8_9HYPH</name>
<evidence type="ECO:0000313" key="9">
    <source>
        <dbReference type="Proteomes" id="UP000295122"/>
    </source>
</evidence>
<dbReference type="InterPro" id="IPR004391">
    <property type="entry name" value="Glu_race"/>
</dbReference>